<dbReference type="PANTHER" id="PTHR42970">
    <property type="entry name" value="PECTATE LYASE C-RELATED"/>
    <property type="match status" value="1"/>
</dbReference>
<dbReference type="PROSITE" id="PS51257">
    <property type="entry name" value="PROKAR_LIPOPROTEIN"/>
    <property type="match status" value="1"/>
</dbReference>
<dbReference type="InterPro" id="IPR052063">
    <property type="entry name" value="Polysaccharide_Lyase_1"/>
</dbReference>
<protein>
    <submittedName>
        <fullName evidence="5">Polysaccharide lyase family 1 protein</fullName>
    </submittedName>
</protein>
<dbReference type="Proteomes" id="UP001597387">
    <property type="component" value="Unassembled WGS sequence"/>
</dbReference>
<feature type="region of interest" description="Disordered" evidence="3">
    <location>
        <begin position="395"/>
        <end position="423"/>
    </location>
</feature>
<comment type="caution">
    <text evidence="5">The sequence shown here is derived from an EMBL/GenBank/DDBJ whole genome shotgun (WGS) entry which is preliminary data.</text>
</comment>
<sequence>MNRIIIIAAAFLLCSCAPQVLKTASDGQPIAFPGAEGFGKYTTGGRGGKAIIVSNLNDAGEGSLRKAIQAKGPRTVVFAVSGTIALESPLDINNPDITIAGQSAPGDGICLKNYSLNVKADNVIIRYLRVRMGDEKKYQGDALGGVKGNSNIIIDHCSVSWATDETASFYNNKNFSMQWCIISESLNASAHAKGEHGYGGIWGGRGASFHHNLLASHKSRTPRFSGSSTTKNTPDELVDFRNNVIYNWGENNIYGGEEGRYNVVANYFRSGKATDSSKKNRMLQPWSPYGKFYVAGNEISGYPAISDDNWSGGVQADHPDSAKADVAFQAVPITQHTARKAFDLVLAHAGASHKRDIVDSRITQEVRNGVSVSGKANNGIIDSPNDVGGWPELKSLTAPLDSDKDGVPDDWERKNKLNPNDPSDAAKVAAKTFYTNLEVYLNSLIKSI</sequence>
<reference evidence="6" key="1">
    <citation type="journal article" date="2019" name="Int. J. Syst. Evol. Microbiol.">
        <title>The Global Catalogue of Microorganisms (GCM) 10K type strain sequencing project: providing services to taxonomists for standard genome sequencing and annotation.</title>
        <authorList>
            <consortium name="The Broad Institute Genomics Platform"/>
            <consortium name="The Broad Institute Genome Sequencing Center for Infectious Disease"/>
            <person name="Wu L."/>
            <person name="Ma J."/>
        </authorList>
    </citation>
    <scope>NUCLEOTIDE SEQUENCE [LARGE SCALE GENOMIC DNA]</scope>
    <source>
        <strain evidence="6">KCTC 42217</strain>
    </source>
</reference>
<evidence type="ECO:0000313" key="6">
    <source>
        <dbReference type="Proteomes" id="UP001597387"/>
    </source>
</evidence>
<evidence type="ECO:0000256" key="1">
    <source>
        <dbReference type="ARBA" id="ARBA00022723"/>
    </source>
</evidence>
<dbReference type="InterPro" id="IPR012334">
    <property type="entry name" value="Pectin_lyas_fold"/>
</dbReference>
<evidence type="ECO:0000256" key="2">
    <source>
        <dbReference type="ARBA" id="ARBA00023180"/>
    </source>
</evidence>
<dbReference type="Gene3D" id="2.160.20.10">
    <property type="entry name" value="Single-stranded right-handed beta-helix, Pectin lyase-like"/>
    <property type="match status" value="1"/>
</dbReference>
<gene>
    <name evidence="5" type="ORF">ACFSJU_02955</name>
</gene>
<dbReference type="InterPro" id="IPR011050">
    <property type="entry name" value="Pectin_lyase_fold/virulence"/>
</dbReference>
<organism evidence="5 6">
    <name type="scientific">Paradesertivirga mongoliensis</name>
    <dbReference type="NCBI Taxonomy" id="2100740"/>
    <lineage>
        <taxon>Bacteria</taxon>
        <taxon>Pseudomonadati</taxon>
        <taxon>Bacteroidota</taxon>
        <taxon>Sphingobacteriia</taxon>
        <taxon>Sphingobacteriales</taxon>
        <taxon>Sphingobacteriaceae</taxon>
        <taxon>Paradesertivirga</taxon>
    </lineage>
</organism>
<evidence type="ECO:0000313" key="5">
    <source>
        <dbReference type="EMBL" id="MFD2161332.1"/>
    </source>
</evidence>
<keyword evidence="6" id="KW-1185">Reference proteome</keyword>
<keyword evidence="5" id="KW-0456">Lyase</keyword>
<keyword evidence="4" id="KW-0732">Signal</keyword>
<dbReference type="SUPFAM" id="SSF51126">
    <property type="entry name" value="Pectin lyase-like"/>
    <property type="match status" value="1"/>
</dbReference>
<accession>A0ABW4ZIK1</accession>
<proteinExistence type="predicted"/>
<dbReference type="EMBL" id="JBHUHZ010000001">
    <property type="protein sequence ID" value="MFD2161332.1"/>
    <property type="molecule type" value="Genomic_DNA"/>
</dbReference>
<evidence type="ECO:0000256" key="3">
    <source>
        <dbReference type="SAM" id="MobiDB-lite"/>
    </source>
</evidence>
<dbReference type="GO" id="GO:0016829">
    <property type="term" value="F:lyase activity"/>
    <property type="evidence" value="ECO:0007669"/>
    <property type="project" value="UniProtKB-KW"/>
</dbReference>
<feature type="chain" id="PRO_5046008442" evidence="4">
    <location>
        <begin position="23"/>
        <end position="448"/>
    </location>
</feature>
<feature type="signal peptide" evidence="4">
    <location>
        <begin position="1"/>
        <end position="22"/>
    </location>
</feature>
<name>A0ABW4ZIK1_9SPHI</name>
<feature type="compositionally biased region" description="Basic and acidic residues" evidence="3">
    <location>
        <begin position="401"/>
        <end position="415"/>
    </location>
</feature>
<dbReference type="RefSeq" id="WP_255899593.1">
    <property type="nucleotide sequence ID" value="NZ_JAFMZO010000001.1"/>
</dbReference>
<keyword evidence="1" id="KW-0479">Metal-binding</keyword>
<evidence type="ECO:0000256" key="4">
    <source>
        <dbReference type="SAM" id="SignalP"/>
    </source>
</evidence>
<dbReference type="PANTHER" id="PTHR42970:SF1">
    <property type="entry name" value="PECTATE LYASE C-RELATED"/>
    <property type="match status" value="1"/>
</dbReference>
<keyword evidence="2" id="KW-0325">Glycoprotein</keyword>